<dbReference type="Pfam" id="PF02517">
    <property type="entry name" value="Rce1-like"/>
    <property type="match status" value="1"/>
</dbReference>
<comment type="caution">
    <text evidence="3">The sequence shown here is derived from an EMBL/GenBank/DDBJ whole genome shotgun (WGS) entry which is preliminary data.</text>
</comment>
<feature type="transmembrane region" description="Helical" evidence="1">
    <location>
        <begin position="68"/>
        <end position="87"/>
    </location>
</feature>
<keyword evidence="4" id="KW-1185">Reference proteome</keyword>
<keyword evidence="1" id="KW-0472">Membrane</keyword>
<evidence type="ECO:0000313" key="3">
    <source>
        <dbReference type="EMBL" id="MFL0250897.1"/>
    </source>
</evidence>
<dbReference type="RefSeq" id="WP_406787558.1">
    <property type="nucleotide sequence ID" value="NZ_JBJIAA010000008.1"/>
</dbReference>
<accession>A0ABW8TGK8</accession>
<dbReference type="EMBL" id="JBJIAA010000008">
    <property type="protein sequence ID" value="MFL0250897.1"/>
    <property type="molecule type" value="Genomic_DNA"/>
</dbReference>
<gene>
    <name evidence="3" type="ORF">ACJDT4_10730</name>
</gene>
<evidence type="ECO:0000256" key="1">
    <source>
        <dbReference type="SAM" id="Phobius"/>
    </source>
</evidence>
<feature type="transmembrane region" description="Helical" evidence="1">
    <location>
        <begin position="34"/>
        <end position="56"/>
    </location>
</feature>
<feature type="transmembrane region" description="Helical" evidence="1">
    <location>
        <begin position="6"/>
        <end position="27"/>
    </location>
</feature>
<feature type="transmembrane region" description="Helical" evidence="1">
    <location>
        <begin position="161"/>
        <end position="183"/>
    </location>
</feature>
<keyword evidence="1" id="KW-1133">Transmembrane helix</keyword>
<feature type="domain" description="CAAX prenyl protease 2/Lysostaphin resistance protein A-like" evidence="2">
    <location>
        <begin position="115"/>
        <end position="197"/>
    </location>
</feature>
<proteinExistence type="predicted"/>
<dbReference type="Proteomes" id="UP001623592">
    <property type="component" value="Unassembled WGS sequence"/>
</dbReference>
<sequence>MYIIYILLSLALGFALSGILFGITIVLSNTRAKVVGQFLMPIISIIPVIILLIITRRNIFNLYNLFDGISWVILIITNTIVIMLITLNSSNLLLSRKAIFVNGLEGLMMEIPQRILMQNFIFSLLSYWKINNSDIWCVLINANIWCLGILAQALIMKRNLYKALFTEILSSFIFSIGIGYVFMRTELILLPMIAHFAERIISRGLNVKISYKNISE</sequence>
<dbReference type="InterPro" id="IPR003675">
    <property type="entry name" value="Rce1/LyrA-like_dom"/>
</dbReference>
<evidence type="ECO:0000259" key="2">
    <source>
        <dbReference type="Pfam" id="PF02517"/>
    </source>
</evidence>
<evidence type="ECO:0000313" key="4">
    <source>
        <dbReference type="Proteomes" id="UP001623592"/>
    </source>
</evidence>
<keyword evidence="1" id="KW-0812">Transmembrane</keyword>
<reference evidence="3 4" key="1">
    <citation type="submission" date="2024-11" db="EMBL/GenBank/DDBJ databases">
        <authorList>
            <person name="Heng Y.C."/>
            <person name="Lim A.C.H."/>
            <person name="Lee J.K.Y."/>
            <person name="Kittelmann S."/>
        </authorList>
    </citation>
    <scope>NUCLEOTIDE SEQUENCE [LARGE SCALE GENOMIC DNA]</scope>
    <source>
        <strain evidence="3 4">WILCCON 0114</strain>
    </source>
</reference>
<protein>
    <submittedName>
        <fullName evidence="3">Type II CAAX prenyl endopeptidase Rce1 family protein</fullName>
    </submittedName>
</protein>
<feature type="transmembrane region" description="Helical" evidence="1">
    <location>
        <begin position="135"/>
        <end position="155"/>
    </location>
</feature>
<organism evidence="3 4">
    <name type="scientific">Clostridium neuense</name>
    <dbReference type="NCBI Taxonomy" id="1728934"/>
    <lineage>
        <taxon>Bacteria</taxon>
        <taxon>Bacillati</taxon>
        <taxon>Bacillota</taxon>
        <taxon>Clostridia</taxon>
        <taxon>Eubacteriales</taxon>
        <taxon>Clostridiaceae</taxon>
        <taxon>Clostridium</taxon>
    </lineage>
</organism>
<name>A0ABW8TGK8_9CLOT</name>